<evidence type="ECO:0000313" key="2">
    <source>
        <dbReference type="EMBL" id="MBB4039867.1"/>
    </source>
</evidence>
<dbReference type="Gene3D" id="3.10.180.10">
    <property type="entry name" value="2,3-Dihydroxybiphenyl 1,2-Dioxygenase, domain 1"/>
    <property type="match status" value="1"/>
</dbReference>
<comment type="caution">
    <text evidence="2">The sequence shown here is derived from an EMBL/GenBank/DDBJ whole genome shotgun (WGS) entry which is preliminary data.</text>
</comment>
<keyword evidence="2" id="KW-0560">Oxidoreductase</keyword>
<dbReference type="SUPFAM" id="SSF54593">
    <property type="entry name" value="Glyoxalase/Bleomycin resistance protein/Dihydroxybiphenyl dioxygenase"/>
    <property type="match status" value="1"/>
</dbReference>
<gene>
    <name evidence="2" type="ORF">GGR34_001514</name>
</gene>
<evidence type="ECO:0000313" key="3">
    <source>
        <dbReference type="Proteomes" id="UP000519439"/>
    </source>
</evidence>
<feature type="domain" description="VOC" evidence="1">
    <location>
        <begin position="8"/>
        <end position="120"/>
    </location>
</feature>
<dbReference type="RefSeq" id="WP_027315547.1">
    <property type="nucleotide sequence ID" value="NZ_JACIDC010000004.1"/>
</dbReference>
<dbReference type="PANTHER" id="PTHR35006">
    <property type="entry name" value="GLYOXALASE FAMILY PROTEIN (AFU_ORTHOLOGUE AFUA_5G14830)"/>
    <property type="match status" value="1"/>
</dbReference>
<dbReference type="Pfam" id="PF00903">
    <property type="entry name" value="Glyoxalase"/>
    <property type="match status" value="1"/>
</dbReference>
<protein>
    <submittedName>
        <fullName evidence="2">Catechol 2,3-dioxygenase-like lactoylglutathione lyase family enzyme</fullName>
    </submittedName>
</protein>
<evidence type="ECO:0000259" key="1">
    <source>
        <dbReference type="PROSITE" id="PS51819"/>
    </source>
</evidence>
<accession>A0A7W6IE86</accession>
<dbReference type="Proteomes" id="UP000519439">
    <property type="component" value="Unassembled WGS sequence"/>
</dbReference>
<dbReference type="GO" id="GO:0016829">
    <property type="term" value="F:lyase activity"/>
    <property type="evidence" value="ECO:0007669"/>
    <property type="project" value="UniProtKB-KW"/>
</dbReference>
<proteinExistence type="predicted"/>
<keyword evidence="2" id="KW-0223">Dioxygenase</keyword>
<reference evidence="2 3" key="1">
    <citation type="submission" date="2020-08" db="EMBL/GenBank/DDBJ databases">
        <title>Genomic Encyclopedia of Type Strains, Phase IV (KMG-IV): sequencing the most valuable type-strain genomes for metagenomic binning, comparative biology and taxonomic classification.</title>
        <authorList>
            <person name="Goeker M."/>
        </authorList>
    </citation>
    <scope>NUCLEOTIDE SEQUENCE [LARGE SCALE GENOMIC DNA]</scope>
    <source>
        <strain evidence="2 3">DSM 15743</strain>
    </source>
</reference>
<dbReference type="InterPro" id="IPR037523">
    <property type="entry name" value="VOC_core"/>
</dbReference>
<dbReference type="PANTHER" id="PTHR35006:SF2">
    <property type="entry name" value="GLYOXALASE FAMILY PROTEIN (AFU_ORTHOLOGUE AFUA_5G14830)"/>
    <property type="match status" value="1"/>
</dbReference>
<dbReference type="InterPro" id="IPR004360">
    <property type="entry name" value="Glyas_Fos-R_dOase_dom"/>
</dbReference>
<dbReference type="PROSITE" id="PS51819">
    <property type="entry name" value="VOC"/>
    <property type="match status" value="1"/>
</dbReference>
<dbReference type="GO" id="GO:0051213">
    <property type="term" value="F:dioxygenase activity"/>
    <property type="evidence" value="ECO:0007669"/>
    <property type="project" value="UniProtKB-KW"/>
</dbReference>
<organism evidence="2 3">
    <name type="scientific">Microvirga flocculans</name>
    <dbReference type="NCBI Taxonomy" id="217168"/>
    <lineage>
        <taxon>Bacteria</taxon>
        <taxon>Pseudomonadati</taxon>
        <taxon>Pseudomonadota</taxon>
        <taxon>Alphaproteobacteria</taxon>
        <taxon>Hyphomicrobiales</taxon>
        <taxon>Methylobacteriaceae</taxon>
        <taxon>Microvirga</taxon>
    </lineage>
</organism>
<keyword evidence="2" id="KW-0456">Lyase</keyword>
<name>A0A7W6IE86_9HYPH</name>
<dbReference type="EMBL" id="JACIDC010000004">
    <property type="protein sequence ID" value="MBB4039867.1"/>
    <property type="molecule type" value="Genomic_DNA"/>
</dbReference>
<dbReference type="InterPro" id="IPR029068">
    <property type="entry name" value="Glyas_Bleomycin-R_OHBP_Dase"/>
</dbReference>
<keyword evidence="3" id="KW-1185">Reference proteome</keyword>
<dbReference type="AlphaFoldDB" id="A0A7W6IE86"/>
<sequence>MEFHKGRLIDHVHLRVSDLDAGKRFYKAALTALGFSELLEGDHFLAADELWIDEADNGPVSRVHLAFQAPSREHVVAFRAAALKAGRRDNGLPGERAWYPRYFAAYVLDPDGHNIEAVHHGPVERSVTSVVFRPTAL</sequence>
<dbReference type="CDD" id="cd07262">
    <property type="entry name" value="VOC_like"/>
    <property type="match status" value="1"/>
</dbReference>